<protein>
    <submittedName>
        <fullName evidence="2">17564_t:CDS:1</fullName>
    </submittedName>
</protein>
<proteinExistence type="predicted"/>
<sequence length="115" mass="13534">FIDDTRVASQKQTNANIEPVNSDNSDSINNSSSNEKIVESSENREVLKNRKVLENREVLENIEIVESSDESKNEDISVEEGFDNYLQEWVEMLKEEKRQFEDKDIKKEMIMMRFL</sequence>
<evidence type="ECO:0000313" key="3">
    <source>
        <dbReference type="Proteomes" id="UP000789396"/>
    </source>
</evidence>
<evidence type="ECO:0000313" key="2">
    <source>
        <dbReference type="EMBL" id="CAG8642553.1"/>
    </source>
</evidence>
<evidence type="ECO:0000256" key="1">
    <source>
        <dbReference type="SAM" id="MobiDB-lite"/>
    </source>
</evidence>
<name>A0A9N9H1T1_9GLOM</name>
<reference evidence="2" key="1">
    <citation type="submission" date="2021-06" db="EMBL/GenBank/DDBJ databases">
        <authorList>
            <person name="Kallberg Y."/>
            <person name="Tangrot J."/>
            <person name="Rosling A."/>
        </authorList>
    </citation>
    <scope>NUCLEOTIDE SEQUENCE</scope>
    <source>
        <strain evidence="2">IN212</strain>
    </source>
</reference>
<gene>
    <name evidence="2" type="ORF">RFULGI_LOCUS8134</name>
</gene>
<accession>A0A9N9H1T1</accession>
<organism evidence="2 3">
    <name type="scientific">Racocetra fulgida</name>
    <dbReference type="NCBI Taxonomy" id="60492"/>
    <lineage>
        <taxon>Eukaryota</taxon>
        <taxon>Fungi</taxon>
        <taxon>Fungi incertae sedis</taxon>
        <taxon>Mucoromycota</taxon>
        <taxon>Glomeromycotina</taxon>
        <taxon>Glomeromycetes</taxon>
        <taxon>Diversisporales</taxon>
        <taxon>Gigasporaceae</taxon>
        <taxon>Racocetra</taxon>
    </lineage>
</organism>
<dbReference type="EMBL" id="CAJVPZ010012735">
    <property type="protein sequence ID" value="CAG8642553.1"/>
    <property type="molecule type" value="Genomic_DNA"/>
</dbReference>
<feature type="non-terminal residue" evidence="2">
    <location>
        <position position="1"/>
    </location>
</feature>
<dbReference type="AlphaFoldDB" id="A0A9N9H1T1"/>
<keyword evidence="3" id="KW-1185">Reference proteome</keyword>
<feature type="compositionally biased region" description="Polar residues" evidence="1">
    <location>
        <begin position="7"/>
        <end position="16"/>
    </location>
</feature>
<dbReference type="Proteomes" id="UP000789396">
    <property type="component" value="Unassembled WGS sequence"/>
</dbReference>
<comment type="caution">
    <text evidence="2">The sequence shown here is derived from an EMBL/GenBank/DDBJ whole genome shotgun (WGS) entry which is preliminary data.</text>
</comment>
<feature type="compositionally biased region" description="Low complexity" evidence="1">
    <location>
        <begin position="20"/>
        <end position="35"/>
    </location>
</feature>
<feature type="region of interest" description="Disordered" evidence="1">
    <location>
        <begin position="1"/>
        <end position="41"/>
    </location>
</feature>